<dbReference type="AlphaFoldDB" id="A0A1I3PI41"/>
<dbReference type="EMBL" id="FORH01000002">
    <property type="protein sequence ID" value="SFJ21324.1"/>
    <property type="molecule type" value="Genomic_DNA"/>
</dbReference>
<dbReference type="Proteomes" id="UP000199630">
    <property type="component" value="Unassembled WGS sequence"/>
</dbReference>
<dbReference type="Pfam" id="PF01135">
    <property type="entry name" value="PCMT"/>
    <property type="match status" value="1"/>
</dbReference>
<evidence type="ECO:0000256" key="2">
    <source>
        <dbReference type="ARBA" id="ARBA00013346"/>
    </source>
</evidence>
<dbReference type="RefSeq" id="WP_090059942.1">
    <property type="nucleotide sequence ID" value="NZ_FORH01000002.1"/>
</dbReference>
<dbReference type="STRING" id="588602.SAMN04487991_1692"/>
<protein>
    <recommendedName>
        <fullName evidence="2">Protein-L-isoaspartate O-methyltransferase</fullName>
    </recommendedName>
    <alternativeName>
        <fullName evidence="3">Protein L-isoaspartyl methyltransferase</fullName>
    </alternativeName>
</protein>
<evidence type="ECO:0000256" key="3">
    <source>
        <dbReference type="ARBA" id="ARBA00030757"/>
    </source>
</evidence>
<gene>
    <name evidence="4" type="ORF">SAMN04487991_1692</name>
</gene>
<dbReference type="PANTHER" id="PTHR11579:SF18">
    <property type="entry name" value="PROTEIN-L-ISOASPARTATE O-METHYLTRANSFERASE"/>
    <property type="match status" value="1"/>
</dbReference>
<reference evidence="5" key="1">
    <citation type="submission" date="2016-10" db="EMBL/GenBank/DDBJ databases">
        <authorList>
            <person name="Varghese N."/>
            <person name="Submissions S."/>
        </authorList>
    </citation>
    <scope>NUCLEOTIDE SEQUENCE [LARGE SCALE GENOMIC DNA]</scope>
    <source>
        <strain evidence="5">DSM 26471</strain>
    </source>
</reference>
<dbReference type="SUPFAM" id="SSF53335">
    <property type="entry name" value="S-adenosyl-L-methionine-dependent methyltransferases"/>
    <property type="match status" value="1"/>
</dbReference>
<dbReference type="GO" id="GO:0005737">
    <property type="term" value="C:cytoplasm"/>
    <property type="evidence" value="ECO:0007669"/>
    <property type="project" value="TreeGrafter"/>
</dbReference>
<proteinExistence type="inferred from homology"/>
<keyword evidence="4" id="KW-0489">Methyltransferase</keyword>
<dbReference type="PANTHER" id="PTHR11579">
    <property type="entry name" value="PROTEIN-L-ISOASPARTATE O-METHYLTRANSFERASE"/>
    <property type="match status" value="1"/>
</dbReference>
<keyword evidence="5" id="KW-1185">Reference proteome</keyword>
<organism evidence="4 5">
    <name type="scientific">Celeribacter neptunius</name>
    <dbReference type="NCBI Taxonomy" id="588602"/>
    <lineage>
        <taxon>Bacteria</taxon>
        <taxon>Pseudomonadati</taxon>
        <taxon>Pseudomonadota</taxon>
        <taxon>Alphaproteobacteria</taxon>
        <taxon>Rhodobacterales</taxon>
        <taxon>Roseobacteraceae</taxon>
        <taxon>Celeribacter</taxon>
    </lineage>
</organism>
<dbReference type="GO" id="GO:0004719">
    <property type="term" value="F:protein-L-isoaspartate (D-aspartate) O-methyltransferase activity"/>
    <property type="evidence" value="ECO:0007669"/>
    <property type="project" value="InterPro"/>
</dbReference>
<name>A0A1I3PI41_9RHOB</name>
<accession>A0A1I3PI41</accession>
<comment type="similarity">
    <text evidence="1">Belongs to the methyltransferase superfamily. L-isoaspartyl/D-aspartyl protein methyltransferase family.</text>
</comment>
<evidence type="ECO:0000313" key="4">
    <source>
        <dbReference type="EMBL" id="SFJ21324.1"/>
    </source>
</evidence>
<dbReference type="InterPro" id="IPR000682">
    <property type="entry name" value="PCMT"/>
</dbReference>
<dbReference type="GO" id="GO:0032259">
    <property type="term" value="P:methylation"/>
    <property type="evidence" value="ECO:0007669"/>
    <property type="project" value="UniProtKB-KW"/>
</dbReference>
<keyword evidence="4" id="KW-0808">Transferase</keyword>
<dbReference type="Gene3D" id="3.40.50.150">
    <property type="entry name" value="Vaccinia Virus protein VP39"/>
    <property type="match status" value="1"/>
</dbReference>
<evidence type="ECO:0000256" key="1">
    <source>
        <dbReference type="ARBA" id="ARBA00005369"/>
    </source>
</evidence>
<evidence type="ECO:0000313" key="5">
    <source>
        <dbReference type="Proteomes" id="UP000199630"/>
    </source>
</evidence>
<sequence>MPDFTQLRTTMVDTQVRPSDVTKFPIIEAMLTVPRENFVPDAKRAGAYVGEHVELGNGRVVLDPRVLAKMLDAVNIQDDELVLDLGCGLGYSSAVMARMAQTVIAVEEDEALAKEAAAALSAAEADNVVIETGVIAKGAPQHGPYDVVILQGGVEEMPEGILSQVKENGRICAIFLDGALGIVRIGYKIDGEISWRMAFNATAPVLPGFEKRAEFAL</sequence>
<dbReference type="OrthoDB" id="9798496at2"/>
<dbReference type="InterPro" id="IPR029063">
    <property type="entry name" value="SAM-dependent_MTases_sf"/>
</dbReference>